<organism evidence="1 2">
    <name type="scientific">Panagrolaimus sp. ES5</name>
    <dbReference type="NCBI Taxonomy" id="591445"/>
    <lineage>
        <taxon>Eukaryota</taxon>
        <taxon>Metazoa</taxon>
        <taxon>Ecdysozoa</taxon>
        <taxon>Nematoda</taxon>
        <taxon>Chromadorea</taxon>
        <taxon>Rhabditida</taxon>
        <taxon>Tylenchina</taxon>
        <taxon>Panagrolaimomorpha</taxon>
        <taxon>Panagrolaimoidea</taxon>
        <taxon>Panagrolaimidae</taxon>
        <taxon>Panagrolaimus</taxon>
    </lineage>
</organism>
<evidence type="ECO:0000313" key="2">
    <source>
        <dbReference type="WBParaSite" id="ES5_v2.g17926.t1"/>
    </source>
</evidence>
<name>A0AC34FLI9_9BILA</name>
<accession>A0AC34FLI9</accession>
<dbReference type="WBParaSite" id="ES5_v2.g17926.t1">
    <property type="protein sequence ID" value="ES5_v2.g17926.t1"/>
    <property type="gene ID" value="ES5_v2.g17926"/>
</dbReference>
<reference evidence="2" key="1">
    <citation type="submission" date="2022-11" db="UniProtKB">
        <authorList>
            <consortium name="WormBaseParasite"/>
        </authorList>
    </citation>
    <scope>IDENTIFICATION</scope>
</reference>
<dbReference type="Proteomes" id="UP000887579">
    <property type="component" value="Unplaced"/>
</dbReference>
<sequence>MAELRQKNGVAKTLRYIRLIVFEKGVTTKYFDRCENFICFFASSNGFALVFDFVQDAKDVYKVLNRKKINHGNSSLSTTTIERRFIVPMIKELSNYSELNFDFRCSILKLFKSLDVEQKHRLAGSMIETKIDKSLLDCVFEGMDFSSKTPKVVQQDKGTAGSRRRRSVDNSFSASSSRHVTFAGYDQDCVPTSSKKRGISRSTTPTTPPTEPASSKKRRTSRSVSPSPINSEPISSPFEVIEYSQSGALKKHLFIFTSEDKVVCYEYYWETRTRRFRCLGQGCRKPGPVVRKDADGFDRVYFEKERCQCLPREFDSERYKSDFFIFPPNYKLVNETYHGREKQKLYIFTSTDKKKAYKFDYEEKNNRFLCIKCRSQKKVAIRAILLNEGREDEHVAVQDKMHKCEPVDC</sequence>
<proteinExistence type="predicted"/>
<protein>
    <submittedName>
        <fullName evidence="2">Uncharacterized protein</fullName>
    </submittedName>
</protein>
<evidence type="ECO:0000313" key="1">
    <source>
        <dbReference type="Proteomes" id="UP000887579"/>
    </source>
</evidence>